<evidence type="ECO:0000259" key="2">
    <source>
        <dbReference type="Pfam" id="PF13472"/>
    </source>
</evidence>
<feature type="domain" description="SGNH hydrolase-type esterase" evidence="2">
    <location>
        <begin position="67"/>
        <end position="329"/>
    </location>
</feature>
<name>A0A6J7GRW4_9ZZZZ</name>
<dbReference type="GO" id="GO:0004806">
    <property type="term" value="F:triacylglycerol lipase activity"/>
    <property type="evidence" value="ECO:0007669"/>
    <property type="project" value="TreeGrafter"/>
</dbReference>
<organism evidence="4">
    <name type="scientific">freshwater metagenome</name>
    <dbReference type="NCBI Taxonomy" id="449393"/>
    <lineage>
        <taxon>unclassified sequences</taxon>
        <taxon>metagenomes</taxon>
        <taxon>ecological metagenomes</taxon>
    </lineage>
</organism>
<dbReference type="InterPro" id="IPR013830">
    <property type="entry name" value="SGNH_hydro"/>
</dbReference>
<evidence type="ECO:0000313" key="4">
    <source>
        <dbReference type="EMBL" id="CAB4910552.1"/>
    </source>
</evidence>
<dbReference type="GO" id="GO:0019433">
    <property type="term" value="P:triglyceride catabolic process"/>
    <property type="evidence" value="ECO:0007669"/>
    <property type="project" value="TreeGrafter"/>
</dbReference>
<evidence type="ECO:0000256" key="1">
    <source>
        <dbReference type="SAM" id="MobiDB-lite"/>
    </source>
</evidence>
<reference evidence="4" key="1">
    <citation type="submission" date="2020-05" db="EMBL/GenBank/DDBJ databases">
        <authorList>
            <person name="Chiriac C."/>
            <person name="Salcher M."/>
            <person name="Ghai R."/>
            <person name="Kavagutti S V."/>
        </authorList>
    </citation>
    <scope>NUCLEOTIDE SEQUENCE</scope>
</reference>
<dbReference type="Gene3D" id="3.40.50.1110">
    <property type="entry name" value="SGNH hydrolase"/>
    <property type="match status" value="1"/>
</dbReference>
<sequence>MVHHHHHHHHHHQRRLLVAVALALAAASCAGGNGDPAPGSANAATTPQTPTTLPSSMTAGPPLRWVALGDSFSAGTGASTPEQKVSASCDRDPVSNYPALAAAALGGRGRPLTLDVRSCDGATIRQIVETQAVGITNADIITLTLGGNDFGFSRVLADCLVRGCRSYDQPDARFPGFAHEDSRSDWEVLEQRVMDALLGFAPQLAPGGQVFVLTYPVPFPAEPDETCIKSSAPMNDVSRYLANAAIERLDATIARAAKRAAAAVSSPFVTVVEWRTGLDQPLRRTTDASGVERQVRDNPNGICSPEPMLNGIARAEFGDSFHPTDRGHRFAADAIAAAITKYVAAR</sequence>
<evidence type="ECO:0000313" key="3">
    <source>
        <dbReference type="EMBL" id="CAB4823684.1"/>
    </source>
</evidence>
<dbReference type="PANTHER" id="PTHR37981:SF1">
    <property type="entry name" value="SGNH HYDROLASE-TYPE ESTERASE DOMAIN-CONTAINING PROTEIN"/>
    <property type="match status" value="1"/>
</dbReference>
<accession>A0A6J7GRW4</accession>
<dbReference type="SUPFAM" id="SSF52266">
    <property type="entry name" value="SGNH hydrolase"/>
    <property type="match status" value="1"/>
</dbReference>
<proteinExistence type="predicted"/>
<dbReference type="Pfam" id="PF13472">
    <property type="entry name" value="Lipase_GDSL_2"/>
    <property type="match status" value="1"/>
</dbReference>
<protein>
    <submittedName>
        <fullName evidence="4">Unannotated protein</fullName>
    </submittedName>
</protein>
<feature type="compositionally biased region" description="Low complexity" evidence="1">
    <location>
        <begin position="40"/>
        <end position="58"/>
    </location>
</feature>
<feature type="region of interest" description="Disordered" evidence="1">
    <location>
        <begin position="33"/>
        <end position="60"/>
    </location>
</feature>
<gene>
    <name evidence="3" type="ORF">UFOPK3139_00867</name>
    <name evidence="4" type="ORF">UFOPK3543_01471</name>
</gene>
<dbReference type="EMBL" id="CAFABA010000025">
    <property type="protein sequence ID" value="CAB4823684.1"/>
    <property type="molecule type" value="Genomic_DNA"/>
</dbReference>
<dbReference type="InterPro" id="IPR037460">
    <property type="entry name" value="SEST-like"/>
</dbReference>
<dbReference type="PANTHER" id="PTHR37981">
    <property type="entry name" value="LIPASE 2"/>
    <property type="match status" value="1"/>
</dbReference>
<dbReference type="EMBL" id="CAFBMH010000049">
    <property type="protein sequence ID" value="CAB4910552.1"/>
    <property type="molecule type" value="Genomic_DNA"/>
</dbReference>
<dbReference type="AlphaFoldDB" id="A0A6J7GRW4"/>
<dbReference type="InterPro" id="IPR036514">
    <property type="entry name" value="SGNH_hydro_sf"/>
</dbReference>